<evidence type="ECO:0000256" key="1">
    <source>
        <dbReference type="ARBA" id="ARBA00004651"/>
    </source>
</evidence>
<keyword evidence="4 6" id="KW-1133">Transmembrane helix</keyword>
<feature type="transmembrane region" description="Helical" evidence="6">
    <location>
        <begin position="12"/>
        <end position="32"/>
    </location>
</feature>
<reference evidence="7 8" key="1">
    <citation type="submission" date="2020-12" db="EMBL/GenBank/DDBJ databases">
        <title>Revised draft genomes of Rhodomicrobium vannielii ATCC 17100 and Rhodomicrobium udaipurense JA643.</title>
        <authorList>
            <person name="Conners E.M."/>
            <person name="Davenport E.J."/>
            <person name="Bose A."/>
        </authorList>
    </citation>
    <scope>NUCLEOTIDE SEQUENCE [LARGE SCALE GENOMIC DNA]</scope>
    <source>
        <strain evidence="7 8">JA643</strain>
    </source>
</reference>
<feature type="transmembrane region" description="Helical" evidence="6">
    <location>
        <begin position="309"/>
        <end position="330"/>
    </location>
</feature>
<evidence type="ECO:0000256" key="5">
    <source>
        <dbReference type="ARBA" id="ARBA00023136"/>
    </source>
</evidence>
<proteinExistence type="predicted"/>
<feature type="transmembrane region" description="Helical" evidence="6">
    <location>
        <begin position="44"/>
        <end position="73"/>
    </location>
</feature>
<organism evidence="7 8">
    <name type="scientific">Rhodomicrobium udaipurense</name>
    <dbReference type="NCBI Taxonomy" id="1202716"/>
    <lineage>
        <taxon>Bacteria</taxon>
        <taxon>Pseudomonadati</taxon>
        <taxon>Pseudomonadota</taxon>
        <taxon>Alphaproteobacteria</taxon>
        <taxon>Hyphomicrobiales</taxon>
        <taxon>Hyphomicrobiaceae</taxon>
        <taxon>Rhodomicrobium</taxon>
    </lineage>
</organism>
<evidence type="ECO:0000256" key="4">
    <source>
        <dbReference type="ARBA" id="ARBA00022989"/>
    </source>
</evidence>
<dbReference type="InterPro" id="IPR005495">
    <property type="entry name" value="LptG/LptF_permease"/>
</dbReference>
<feature type="transmembrane region" description="Helical" evidence="6">
    <location>
        <begin position="102"/>
        <end position="121"/>
    </location>
</feature>
<keyword evidence="3 6" id="KW-0812">Transmembrane</keyword>
<accession>A0A8I1G852</accession>
<feature type="transmembrane region" description="Helical" evidence="6">
    <location>
        <begin position="280"/>
        <end position="297"/>
    </location>
</feature>
<keyword evidence="5 6" id="KW-0472">Membrane</keyword>
<dbReference type="AlphaFoldDB" id="A0A8I1G852"/>
<dbReference type="GO" id="GO:0055085">
    <property type="term" value="P:transmembrane transport"/>
    <property type="evidence" value="ECO:0007669"/>
    <property type="project" value="InterPro"/>
</dbReference>
<dbReference type="GO" id="GO:0015920">
    <property type="term" value="P:lipopolysaccharide transport"/>
    <property type="evidence" value="ECO:0007669"/>
    <property type="project" value="TreeGrafter"/>
</dbReference>
<gene>
    <name evidence="7" type="primary">lptF</name>
    <name evidence="7" type="ORF">JDN41_01920</name>
</gene>
<dbReference type="InterPro" id="IPR030922">
    <property type="entry name" value="LptF"/>
</dbReference>
<evidence type="ECO:0000256" key="2">
    <source>
        <dbReference type="ARBA" id="ARBA00022475"/>
    </source>
</evidence>
<sequence length="387" mass="41796">MLISRYIFRQTASALIMILVSLTLIVWLTSLLREIKLLTAQGQTFLLFLQITALAIPSLIVTVAPVAFLIAALHSLNRLSGDSELIVLSAAGSSVWRLFSPYLFLAVVVSMCVLTANLFVLPKAARLLGDTVSQVRADVLSQVIQPGEFSDLEPGLTFHMRAKGDNGELLGVVVRDERDPKAVTTVIAEQGQILQDGGRASMMLHDGQIIRQQAEKTAAQVVVFTSYAFDIGDFSAKKGPRERKPRERDIGELLYPDKESPAYTNNKGSFRSEIHERFSGALYPIAFAIIAVLYLGRPKTTREGRTGNLFTAFTLGAAIRIAGIAGVNIVGKKAWALGLIYGIPVTVIVAGLVMLRLDIGAPVISLPSLRLPSFLKRGGSAPAARAS</sequence>
<dbReference type="GO" id="GO:0043190">
    <property type="term" value="C:ATP-binding cassette (ABC) transporter complex"/>
    <property type="evidence" value="ECO:0007669"/>
    <property type="project" value="InterPro"/>
</dbReference>
<name>A0A8I1G852_9HYPH</name>
<dbReference type="Proteomes" id="UP000623250">
    <property type="component" value="Unassembled WGS sequence"/>
</dbReference>
<dbReference type="PANTHER" id="PTHR33529">
    <property type="entry name" value="SLR0882 PROTEIN-RELATED"/>
    <property type="match status" value="1"/>
</dbReference>
<evidence type="ECO:0000313" key="8">
    <source>
        <dbReference type="Proteomes" id="UP000623250"/>
    </source>
</evidence>
<comment type="subcellular location">
    <subcellularLocation>
        <location evidence="1">Cell membrane</location>
        <topology evidence="1">Multi-pass membrane protein</topology>
    </subcellularLocation>
</comment>
<dbReference type="Pfam" id="PF03739">
    <property type="entry name" value="LptF_LptG"/>
    <property type="match status" value="1"/>
</dbReference>
<comment type="caution">
    <text evidence="7">The sequence shown here is derived from an EMBL/GenBank/DDBJ whole genome shotgun (WGS) entry which is preliminary data.</text>
</comment>
<evidence type="ECO:0000313" key="7">
    <source>
        <dbReference type="EMBL" id="MBJ7542313.1"/>
    </source>
</evidence>
<keyword evidence="8" id="KW-1185">Reference proteome</keyword>
<evidence type="ECO:0000256" key="6">
    <source>
        <dbReference type="SAM" id="Phobius"/>
    </source>
</evidence>
<feature type="transmembrane region" description="Helical" evidence="6">
    <location>
        <begin position="337"/>
        <end position="357"/>
    </location>
</feature>
<dbReference type="NCBIfam" id="TIGR04407">
    <property type="entry name" value="LptF_YjgP"/>
    <property type="match status" value="1"/>
</dbReference>
<keyword evidence="2" id="KW-1003">Cell membrane</keyword>
<dbReference type="PANTHER" id="PTHR33529:SF6">
    <property type="entry name" value="YJGP_YJGQ FAMILY PERMEASE"/>
    <property type="match status" value="1"/>
</dbReference>
<protein>
    <submittedName>
        <fullName evidence="7">LPS export ABC transporter permease LptF</fullName>
    </submittedName>
</protein>
<dbReference type="RefSeq" id="WP_052037427.1">
    <property type="nucleotide sequence ID" value="NZ_JAEMUK010000004.1"/>
</dbReference>
<evidence type="ECO:0000256" key="3">
    <source>
        <dbReference type="ARBA" id="ARBA00022692"/>
    </source>
</evidence>
<dbReference type="EMBL" id="JAEMUK010000004">
    <property type="protein sequence ID" value="MBJ7542313.1"/>
    <property type="molecule type" value="Genomic_DNA"/>
</dbReference>